<dbReference type="Pfam" id="PF00290">
    <property type="entry name" value="Trp_syntA"/>
    <property type="match status" value="1"/>
</dbReference>
<dbReference type="Gene3D" id="3.20.20.70">
    <property type="entry name" value="Aldolase class I"/>
    <property type="match status" value="1"/>
</dbReference>
<comment type="similarity">
    <text evidence="9 10">Belongs to the TrpA family.</text>
</comment>
<name>A0A286U435_9BACT</name>
<feature type="active site" description="Proton acceptor" evidence="9">
    <location>
        <position position="49"/>
    </location>
</feature>
<dbReference type="PROSITE" id="PS00167">
    <property type="entry name" value="TRP_SYNTHASE_ALPHA"/>
    <property type="match status" value="1"/>
</dbReference>
<keyword evidence="6 9" id="KW-0057">Aromatic amino acid biosynthesis</keyword>
<dbReference type="PANTHER" id="PTHR43406">
    <property type="entry name" value="TRYPTOPHAN SYNTHASE, ALPHA CHAIN"/>
    <property type="match status" value="1"/>
</dbReference>
<dbReference type="PANTHER" id="PTHR43406:SF1">
    <property type="entry name" value="TRYPTOPHAN SYNTHASE ALPHA CHAIN, CHLOROPLASTIC"/>
    <property type="match status" value="1"/>
</dbReference>
<dbReference type="HAMAP" id="MF_00131">
    <property type="entry name" value="Trp_synth_alpha"/>
    <property type="match status" value="1"/>
</dbReference>
<reference evidence="12" key="1">
    <citation type="journal article" date="2017" name="Environ. Microbiol. Rep.">
        <title>Genetic Diversity of Marine Anaerobic Ammonium-Oxidizing Bacteria as Revealed by Genomic and Proteomic Analyses of 'Candidatus Scalindua japonica'.</title>
        <authorList>
            <person name="Oshiki M."/>
            <person name="Mizuto K."/>
            <person name="Kimura Z."/>
            <person name="Kindaichi T."/>
            <person name="Satoh H."/>
            <person name="Okabe S."/>
        </authorList>
    </citation>
    <scope>NUCLEOTIDE SEQUENCE [LARGE SCALE GENOMIC DNA]</scope>
    <source>
        <strain evidence="12">husup-a2</strain>
    </source>
</reference>
<dbReference type="InterPro" id="IPR018204">
    <property type="entry name" value="Trp_synthase_alpha_AS"/>
</dbReference>
<evidence type="ECO:0000256" key="6">
    <source>
        <dbReference type="ARBA" id="ARBA00023141"/>
    </source>
</evidence>
<dbReference type="NCBIfam" id="TIGR00262">
    <property type="entry name" value="trpA"/>
    <property type="match status" value="1"/>
</dbReference>
<evidence type="ECO:0000256" key="9">
    <source>
        <dbReference type="HAMAP-Rule" id="MF_00131"/>
    </source>
</evidence>
<keyword evidence="5 9" id="KW-0822">Tryptophan biosynthesis</keyword>
<gene>
    <name evidence="9" type="primary">trpA</name>
    <name evidence="11" type="ORF">SCALIN_C45_0041</name>
</gene>
<dbReference type="InterPro" id="IPR011060">
    <property type="entry name" value="RibuloseP-bd_barrel"/>
</dbReference>
<evidence type="ECO:0000313" key="11">
    <source>
        <dbReference type="EMBL" id="GAX62885.1"/>
    </source>
</evidence>
<evidence type="ECO:0000313" key="12">
    <source>
        <dbReference type="Proteomes" id="UP000218542"/>
    </source>
</evidence>
<organism evidence="11 12">
    <name type="scientific">Candidatus Scalindua japonica</name>
    <dbReference type="NCBI Taxonomy" id="1284222"/>
    <lineage>
        <taxon>Bacteria</taxon>
        <taxon>Pseudomonadati</taxon>
        <taxon>Planctomycetota</taxon>
        <taxon>Candidatus Brocadiia</taxon>
        <taxon>Candidatus Brocadiales</taxon>
        <taxon>Candidatus Scalinduaceae</taxon>
        <taxon>Candidatus Scalindua</taxon>
    </lineage>
</organism>
<dbReference type="EC" id="4.2.1.20" evidence="9"/>
<comment type="subunit">
    <text evidence="3 9">Tetramer of two alpha and two beta chains.</text>
</comment>
<dbReference type="RefSeq" id="WP_096896278.1">
    <property type="nucleotide sequence ID" value="NZ_BAOS01000045.1"/>
</dbReference>
<evidence type="ECO:0000256" key="8">
    <source>
        <dbReference type="ARBA" id="ARBA00049047"/>
    </source>
</evidence>
<dbReference type="InterPro" id="IPR002028">
    <property type="entry name" value="Trp_synthase_suA"/>
</dbReference>
<dbReference type="UniPathway" id="UPA00035">
    <property type="reaction ID" value="UER00044"/>
</dbReference>
<dbReference type="OrthoDB" id="9804578at2"/>
<dbReference type="SUPFAM" id="SSF51366">
    <property type="entry name" value="Ribulose-phoshate binding barrel"/>
    <property type="match status" value="1"/>
</dbReference>
<comment type="function">
    <text evidence="1 9">The alpha subunit is responsible for the aldol cleavage of indoleglycerol phosphate to indole and glyceraldehyde 3-phosphate.</text>
</comment>
<evidence type="ECO:0000256" key="5">
    <source>
        <dbReference type="ARBA" id="ARBA00022822"/>
    </source>
</evidence>
<dbReference type="Proteomes" id="UP000218542">
    <property type="component" value="Unassembled WGS sequence"/>
</dbReference>
<dbReference type="InterPro" id="IPR013785">
    <property type="entry name" value="Aldolase_TIM"/>
</dbReference>
<keyword evidence="7 9" id="KW-0456">Lyase</keyword>
<comment type="caution">
    <text evidence="11">The sequence shown here is derived from an EMBL/GenBank/DDBJ whole genome shotgun (WGS) entry which is preliminary data.</text>
</comment>
<evidence type="ECO:0000256" key="10">
    <source>
        <dbReference type="RuleBase" id="RU003662"/>
    </source>
</evidence>
<keyword evidence="12" id="KW-1185">Reference proteome</keyword>
<comment type="pathway">
    <text evidence="2 9">Amino-acid biosynthesis; L-tryptophan biosynthesis; L-tryptophan from chorismate: step 5/5.</text>
</comment>
<evidence type="ECO:0000256" key="4">
    <source>
        <dbReference type="ARBA" id="ARBA00022605"/>
    </source>
</evidence>
<keyword evidence="4 9" id="KW-0028">Amino-acid biosynthesis</keyword>
<evidence type="ECO:0000256" key="1">
    <source>
        <dbReference type="ARBA" id="ARBA00003365"/>
    </source>
</evidence>
<dbReference type="AlphaFoldDB" id="A0A286U435"/>
<comment type="catalytic activity">
    <reaction evidence="8 9">
        <text>(1S,2R)-1-C-(indol-3-yl)glycerol 3-phosphate + L-serine = D-glyceraldehyde 3-phosphate + L-tryptophan + H2O</text>
        <dbReference type="Rhea" id="RHEA:10532"/>
        <dbReference type="ChEBI" id="CHEBI:15377"/>
        <dbReference type="ChEBI" id="CHEBI:33384"/>
        <dbReference type="ChEBI" id="CHEBI:57912"/>
        <dbReference type="ChEBI" id="CHEBI:58866"/>
        <dbReference type="ChEBI" id="CHEBI:59776"/>
        <dbReference type="EC" id="4.2.1.20"/>
    </reaction>
</comment>
<evidence type="ECO:0000256" key="3">
    <source>
        <dbReference type="ARBA" id="ARBA00011270"/>
    </source>
</evidence>
<protein>
    <recommendedName>
        <fullName evidence="9">Tryptophan synthase alpha chain</fullName>
        <ecNumber evidence="9">4.2.1.20</ecNumber>
    </recommendedName>
</protein>
<dbReference type="CDD" id="cd04724">
    <property type="entry name" value="Tryptophan_synthase_alpha"/>
    <property type="match status" value="1"/>
</dbReference>
<dbReference type="FunFam" id="3.20.20.70:FF:000037">
    <property type="entry name" value="Tryptophan synthase alpha chain"/>
    <property type="match status" value="1"/>
</dbReference>
<feature type="active site" description="Proton acceptor" evidence="9">
    <location>
        <position position="60"/>
    </location>
</feature>
<dbReference type="GO" id="GO:0004834">
    <property type="term" value="F:tryptophan synthase activity"/>
    <property type="evidence" value="ECO:0007669"/>
    <property type="project" value="UniProtKB-UniRule"/>
</dbReference>
<sequence>MNRIDAKFKELKEKNMPAFIPFLTAGDPNLDATKELILEFDRKGADMIELGVPFSDPIADGPVIQASYYRALSSGIKLSDILQLVKDIRKKSEIPIIAMISQSILFKYGCKEFVKNAVSAGLDGATIPDLPIEEAGEIIEAEKEEDFKVVCFIAPTTTDNRVDLILKKSQGFLYYISVVGITGSKNELSDEIKNNIQKIKKLTNLPVALGFGISTPEQARIAGKIADGVIVGSAIVKEIERFSNQGNSVLVNEVGGFVGELVNSTKCQH</sequence>
<dbReference type="GO" id="GO:0005829">
    <property type="term" value="C:cytosol"/>
    <property type="evidence" value="ECO:0007669"/>
    <property type="project" value="TreeGrafter"/>
</dbReference>
<dbReference type="EMBL" id="BAOS01000045">
    <property type="protein sequence ID" value="GAX62885.1"/>
    <property type="molecule type" value="Genomic_DNA"/>
</dbReference>
<proteinExistence type="inferred from homology"/>
<accession>A0A286U435</accession>
<evidence type="ECO:0000256" key="2">
    <source>
        <dbReference type="ARBA" id="ARBA00004733"/>
    </source>
</evidence>
<evidence type="ECO:0000256" key="7">
    <source>
        <dbReference type="ARBA" id="ARBA00023239"/>
    </source>
</evidence>